<feature type="domain" description="IrrE N-terminal-like" evidence="1">
    <location>
        <begin position="138"/>
        <end position="249"/>
    </location>
</feature>
<dbReference type="PANTHER" id="PTHR43236:SF2">
    <property type="entry name" value="BLL0069 PROTEIN"/>
    <property type="match status" value="1"/>
</dbReference>
<proteinExistence type="predicted"/>
<evidence type="ECO:0000259" key="1">
    <source>
        <dbReference type="Pfam" id="PF06114"/>
    </source>
</evidence>
<reference evidence="2 3" key="1">
    <citation type="submission" date="2020-08" db="EMBL/GenBank/DDBJ databases">
        <title>The Agave Microbiome: Exploring the role of microbial communities in plant adaptations to desert environments.</title>
        <authorList>
            <person name="Partida-Martinez L.P."/>
        </authorList>
    </citation>
    <scope>NUCLEOTIDE SEQUENCE [LARGE SCALE GENOMIC DNA]</scope>
    <source>
        <strain evidence="2 3">RAT4</strain>
    </source>
</reference>
<dbReference type="InterPro" id="IPR052345">
    <property type="entry name" value="Rad_response_metalloprotease"/>
</dbReference>
<dbReference type="Pfam" id="PF06114">
    <property type="entry name" value="Peptidase_M78"/>
    <property type="match status" value="1"/>
</dbReference>
<dbReference type="RefSeq" id="WP_182488554.1">
    <property type="nucleotide sequence ID" value="NZ_JACJIO010000005.1"/>
</dbReference>
<keyword evidence="3" id="KW-1185">Reference proteome</keyword>
<sequence length="337" mass="36451">MKQLERFGQKVHVPFGMLFLSAPPAPAPIPIPDMRTPGSQGVGHPSAELVDVLRECQLRQDWYRDHMLAIGANPVPLVGSATLQDDTEDAGTRLREILHLDALSGASDAFRSVLVGALEEAGVLVMISGYVGNETRRPLNPDEFRGFALADDLAPLIFVNGTEAKTAQHFTLLHETAHLLLGHSALSDARPGRHAPYEEAWCNRVAAAALVPRVVLEQQQERLSTEFDEVVADVAKRCQVSRAVVVLRMKTCGLITPAAADAQLAALARVPHPQTPAPKGGGGDYYRTARYRLGVPFTTAVVASAREGGTSYWDAFRLLGTHKREVMDTLAQKMAAA</sequence>
<dbReference type="PANTHER" id="PTHR43236">
    <property type="entry name" value="ANTITOXIN HIGA1"/>
    <property type="match status" value="1"/>
</dbReference>
<dbReference type="InterPro" id="IPR010359">
    <property type="entry name" value="IrrE_HExxH"/>
</dbReference>
<dbReference type="Proteomes" id="UP000582085">
    <property type="component" value="Unassembled WGS sequence"/>
</dbReference>
<dbReference type="EMBL" id="JACJIO010000005">
    <property type="protein sequence ID" value="MBA9081017.1"/>
    <property type="molecule type" value="Genomic_DNA"/>
</dbReference>
<accession>A0ABR6DXH8</accession>
<name>A0ABR6DXH8_9MICC</name>
<organism evidence="2 3">
    <name type="scientific">Micrococcus aloeverae</name>
    <dbReference type="NCBI Taxonomy" id="1391911"/>
    <lineage>
        <taxon>Bacteria</taxon>
        <taxon>Bacillati</taxon>
        <taxon>Actinomycetota</taxon>
        <taxon>Actinomycetes</taxon>
        <taxon>Micrococcales</taxon>
        <taxon>Micrococcaceae</taxon>
        <taxon>Micrococcus</taxon>
    </lineage>
</organism>
<evidence type="ECO:0000313" key="3">
    <source>
        <dbReference type="Proteomes" id="UP000582085"/>
    </source>
</evidence>
<comment type="caution">
    <text evidence="2">The sequence shown here is derived from an EMBL/GenBank/DDBJ whole genome shotgun (WGS) entry which is preliminary data.</text>
</comment>
<evidence type="ECO:0000313" key="2">
    <source>
        <dbReference type="EMBL" id="MBA9081017.1"/>
    </source>
</evidence>
<protein>
    <submittedName>
        <fullName evidence="2">Zn-dependent peptidase ImmA (M78 family)</fullName>
    </submittedName>
</protein>
<gene>
    <name evidence="2" type="ORF">FHR79_001125</name>
</gene>
<dbReference type="Gene3D" id="1.10.10.2910">
    <property type="match status" value="1"/>
</dbReference>